<evidence type="ECO:0000256" key="4">
    <source>
        <dbReference type="ARBA" id="ARBA00023014"/>
    </source>
</evidence>
<dbReference type="EC" id="1.14.12.19" evidence="7"/>
<keyword evidence="1" id="KW-0001">2Fe-2S</keyword>
<dbReference type="SUPFAM" id="SSF50022">
    <property type="entry name" value="ISP domain"/>
    <property type="match status" value="1"/>
</dbReference>
<evidence type="ECO:0000256" key="1">
    <source>
        <dbReference type="ARBA" id="ARBA00022714"/>
    </source>
</evidence>
<dbReference type="GO" id="GO:0008695">
    <property type="term" value="F:3-phenylpropionate dioxygenase activity"/>
    <property type="evidence" value="ECO:0007669"/>
    <property type="project" value="UniProtKB-EC"/>
</dbReference>
<accession>A0A6H0RZC0</accession>
<dbReference type="PANTHER" id="PTHR21496">
    <property type="entry name" value="FERREDOXIN-RELATED"/>
    <property type="match status" value="1"/>
</dbReference>
<evidence type="ECO:0000313" key="7">
    <source>
        <dbReference type="EMBL" id="QIV79811.1"/>
    </source>
</evidence>
<dbReference type="RefSeq" id="WP_168140554.1">
    <property type="nucleotide sequence ID" value="NZ_CP038798.1"/>
</dbReference>
<dbReference type="GO" id="GO:0046872">
    <property type="term" value="F:metal ion binding"/>
    <property type="evidence" value="ECO:0007669"/>
    <property type="project" value="UniProtKB-KW"/>
</dbReference>
<dbReference type="Proteomes" id="UP000501849">
    <property type="component" value="Plasmid unnamed2"/>
</dbReference>
<keyword evidence="7" id="KW-0223">Dioxygenase</keyword>
<keyword evidence="7" id="KW-0614">Plasmid</keyword>
<dbReference type="Gene3D" id="2.102.10.10">
    <property type="entry name" value="Rieske [2Fe-2S] iron-sulphur domain"/>
    <property type="match status" value="1"/>
</dbReference>
<dbReference type="EMBL" id="CP038798">
    <property type="protein sequence ID" value="QIV79811.1"/>
    <property type="molecule type" value="Genomic_DNA"/>
</dbReference>
<dbReference type="PROSITE" id="PS51296">
    <property type="entry name" value="RIESKE"/>
    <property type="match status" value="1"/>
</dbReference>
<dbReference type="Pfam" id="PF00355">
    <property type="entry name" value="Rieske"/>
    <property type="match status" value="1"/>
</dbReference>
<evidence type="ECO:0000256" key="3">
    <source>
        <dbReference type="ARBA" id="ARBA00023004"/>
    </source>
</evidence>
<organism evidence="7 8">
    <name type="scientific">Mycolicibacterium frederiksbergense</name>
    <dbReference type="NCBI Taxonomy" id="117567"/>
    <lineage>
        <taxon>Bacteria</taxon>
        <taxon>Bacillati</taxon>
        <taxon>Actinomycetota</taxon>
        <taxon>Actinomycetes</taxon>
        <taxon>Mycobacteriales</taxon>
        <taxon>Mycobacteriaceae</taxon>
        <taxon>Mycolicibacterium</taxon>
    </lineage>
</organism>
<name>A0A6H0RZC0_9MYCO</name>
<evidence type="ECO:0000313" key="8">
    <source>
        <dbReference type="Proteomes" id="UP000501849"/>
    </source>
</evidence>
<evidence type="ECO:0000256" key="2">
    <source>
        <dbReference type="ARBA" id="ARBA00022723"/>
    </source>
</evidence>
<feature type="region of interest" description="Disordered" evidence="5">
    <location>
        <begin position="1"/>
        <end position="20"/>
    </location>
</feature>
<keyword evidence="3" id="KW-0408">Iron</keyword>
<sequence>MLTDDQAGHPPRQHEGKSTVLTLGPSEIYLCDTTDVSEGEGLRIERPELPEPIAVISSEGQYFAVSDTCSHADASLAEGFVENCQVECPMHFAKFDLTTGRACSLPAIFPIKTYPIQIVDQKIHLTLSD</sequence>
<dbReference type="AlphaFoldDB" id="A0A6H0RZC0"/>
<protein>
    <submittedName>
        <fullName evidence="7">Bifunctional 3-phenylpropionate/cinnamic acid dioxygenase ferredoxin subunit</fullName>
        <ecNumber evidence="7">1.14.12.19</ecNumber>
    </submittedName>
</protein>
<dbReference type="PANTHER" id="PTHR21496:SF23">
    <property type="entry name" value="3-PHENYLPROPIONATE_CINNAMIC ACID DIOXYGENASE FERREDOXIN SUBUNIT"/>
    <property type="match status" value="1"/>
</dbReference>
<dbReference type="InterPro" id="IPR036922">
    <property type="entry name" value="Rieske_2Fe-2S_sf"/>
</dbReference>
<evidence type="ECO:0000256" key="5">
    <source>
        <dbReference type="SAM" id="MobiDB-lite"/>
    </source>
</evidence>
<gene>
    <name evidence="7" type="ORF">EXE63_01910</name>
</gene>
<dbReference type="InterPro" id="IPR017941">
    <property type="entry name" value="Rieske_2Fe-2S"/>
</dbReference>
<dbReference type="CDD" id="cd03528">
    <property type="entry name" value="Rieske_RO_ferredoxin"/>
    <property type="match status" value="1"/>
</dbReference>
<proteinExistence type="predicted"/>
<keyword evidence="7" id="KW-0560">Oxidoreductase</keyword>
<dbReference type="NCBIfam" id="NF007422">
    <property type="entry name" value="PRK09965.1"/>
    <property type="match status" value="1"/>
</dbReference>
<keyword evidence="4" id="KW-0411">Iron-sulfur</keyword>
<dbReference type="GO" id="GO:0051537">
    <property type="term" value="F:2 iron, 2 sulfur cluster binding"/>
    <property type="evidence" value="ECO:0007669"/>
    <property type="project" value="UniProtKB-KW"/>
</dbReference>
<reference evidence="7 8" key="1">
    <citation type="submission" date="2019-04" db="EMBL/GenBank/DDBJ databases">
        <title>Draft, Whole-Genome Sequence of the Anthracene-degrading Mycobacterium frederiksbergense LB501T, Isolated from a Polycyclic Aromatic Hydrocarbon (PAH)-Contaminated Soil.</title>
        <authorList>
            <person name="Augelletti F."/>
        </authorList>
    </citation>
    <scope>NUCLEOTIDE SEQUENCE [LARGE SCALE GENOMIC DNA]</scope>
    <source>
        <strain evidence="7 8">LB 501T</strain>
        <plasmid evidence="7 8">unnamed2</plasmid>
    </source>
</reference>
<geneLocation type="plasmid" evidence="7 8">
    <name>unnamed2</name>
</geneLocation>
<evidence type="ECO:0000259" key="6">
    <source>
        <dbReference type="PROSITE" id="PS51296"/>
    </source>
</evidence>
<keyword evidence="8" id="KW-1185">Reference proteome</keyword>
<keyword evidence="2" id="KW-0479">Metal-binding</keyword>
<feature type="domain" description="Rieske" evidence="6">
    <location>
        <begin position="28"/>
        <end position="125"/>
    </location>
</feature>
<dbReference type="KEGG" id="mfre:EXE63_01910"/>
<dbReference type="GO" id="GO:0004497">
    <property type="term" value="F:monooxygenase activity"/>
    <property type="evidence" value="ECO:0007669"/>
    <property type="project" value="UniProtKB-ARBA"/>
</dbReference>